<dbReference type="PANTHER" id="PTHR35335:SF1">
    <property type="entry name" value="UPF0716 PROTEIN FXSA"/>
    <property type="match status" value="1"/>
</dbReference>
<protein>
    <submittedName>
        <fullName evidence="2">Membrane protein FxsA</fullName>
    </submittedName>
</protein>
<keyword evidence="1" id="KW-0472">Membrane</keyword>
<evidence type="ECO:0000313" key="3">
    <source>
        <dbReference type="Proteomes" id="UP000229740"/>
    </source>
</evidence>
<keyword evidence="1" id="KW-1133">Transmembrane helix</keyword>
<comment type="caution">
    <text evidence="2">The sequence shown here is derived from an EMBL/GenBank/DDBJ whole genome shotgun (WGS) entry which is preliminary data.</text>
</comment>
<dbReference type="NCBIfam" id="NF008528">
    <property type="entry name" value="PRK11463.1-2"/>
    <property type="match status" value="1"/>
</dbReference>
<feature type="transmembrane region" description="Helical" evidence="1">
    <location>
        <begin position="32"/>
        <end position="55"/>
    </location>
</feature>
<dbReference type="EMBL" id="PDPS01000022">
    <property type="protein sequence ID" value="PID58612.1"/>
    <property type="molecule type" value="Genomic_DNA"/>
</dbReference>
<dbReference type="PANTHER" id="PTHR35335">
    <property type="entry name" value="UPF0716 PROTEIN FXSA"/>
    <property type="match status" value="1"/>
</dbReference>
<dbReference type="Pfam" id="PF04186">
    <property type="entry name" value="FxsA"/>
    <property type="match status" value="1"/>
</dbReference>
<evidence type="ECO:0000256" key="1">
    <source>
        <dbReference type="SAM" id="Phobius"/>
    </source>
</evidence>
<reference evidence="2 3" key="1">
    <citation type="submission" date="2017-10" db="EMBL/GenBank/DDBJ databases">
        <title>Novel microbial diversity and functional potential in the marine mammal oral microbiome.</title>
        <authorList>
            <person name="Dudek N.K."/>
            <person name="Sun C.L."/>
            <person name="Burstein D."/>
            <person name="Kantor R.S."/>
            <person name="Aliaga Goltsman D.S."/>
            <person name="Bik E.M."/>
            <person name="Thomas B.C."/>
            <person name="Banfield J.F."/>
            <person name="Relman D.A."/>
        </authorList>
    </citation>
    <scope>NUCLEOTIDE SEQUENCE [LARGE SCALE GENOMIC DNA]</scope>
    <source>
        <strain evidence="2">DOLZORAL124_49_17</strain>
    </source>
</reference>
<feature type="transmembrane region" description="Helical" evidence="1">
    <location>
        <begin position="6"/>
        <end position="25"/>
    </location>
</feature>
<gene>
    <name evidence="2" type="ORF">CSB45_03450</name>
</gene>
<evidence type="ECO:0000313" key="2">
    <source>
        <dbReference type="EMBL" id="PID58612.1"/>
    </source>
</evidence>
<dbReference type="GO" id="GO:0016020">
    <property type="term" value="C:membrane"/>
    <property type="evidence" value="ECO:0007669"/>
    <property type="project" value="InterPro"/>
</dbReference>
<dbReference type="InterPro" id="IPR007313">
    <property type="entry name" value="FxsA"/>
</dbReference>
<dbReference type="AlphaFoldDB" id="A0A2G6E9S7"/>
<keyword evidence="1" id="KW-0812">Transmembrane</keyword>
<sequence>MAVKLFLAFTLIPALEIYLLIYLGAAIGAWNTLLVILLTGVVGAFLARLEGWHTFLKIQQNLQQGRMPAEEMIDALIILVAGIMLLTPGFLTDSAGLLLLIPRVRFFFKRWLRKKFDRWNTTEHIDFRFMR</sequence>
<dbReference type="Proteomes" id="UP000229740">
    <property type="component" value="Unassembled WGS sequence"/>
</dbReference>
<name>A0A2G6E9S7_9BACT</name>
<feature type="transmembrane region" description="Helical" evidence="1">
    <location>
        <begin position="75"/>
        <end position="101"/>
    </location>
</feature>
<organism evidence="2 3">
    <name type="scientific">candidate division KSB3 bacterium</name>
    <dbReference type="NCBI Taxonomy" id="2044937"/>
    <lineage>
        <taxon>Bacteria</taxon>
        <taxon>candidate division KSB3</taxon>
    </lineage>
</organism>
<accession>A0A2G6E9S7</accession>
<proteinExistence type="predicted"/>